<evidence type="ECO:0000313" key="2">
    <source>
        <dbReference type="Proteomes" id="UP001055811"/>
    </source>
</evidence>
<evidence type="ECO:0000313" key="1">
    <source>
        <dbReference type="EMBL" id="KAI3752004.1"/>
    </source>
</evidence>
<sequence length="218" mass="22801">MNTESLVHCVSAIVTVLLASTLVLITTSDVTPPPSSPVPGGCADSVISFSPCLPFISAPPNDLSDEPSSQCCDIFNGAFAAGEAECLCYLVRQNTLLGFPLNTSKMLSLSDLCPVNNNSQGSKANNTNSSLKSICSGSQTLPPLISITRKPRPGSNNARRSPPSSPTRRPPPPPPTSANRSSRPPIPKPPKSKGSNNGNHFTPAIVIALMPIYLGFHA</sequence>
<reference evidence="2" key="1">
    <citation type="journal article" date="2022" name="Mol. Ecol. Resour.">
        <title>The genomes of chicory, endive, great burdock and yacon provide insights into Asteraceae palaeo-polyploidization history and plant inulin production.</title>
        <authorList>
            <person name="Fan W."/>
            <person name="Wang S."/>
            <person name="Wang H."/>
            <person name="Wang A."/>
            <person name="Jiang F."/>
            <person name="Liu H."/>
            <person name="Zhao H."/>
            <person name="Xu D."/>
            <person name="Zhang Y."/>
        </authorList>
    </citation>
    <scope>NUCLEOTIDE SEQUENCE [LARGE SCALE GENOMIC DNA]</scope>
    <source>
        <strain evidence="2">cv. Punajuju</strain>
    </source>
</reference>
<proteinExistence type="predicted"/>
<dbReference type="Proteomes" id="UP001055811">
    <property type="component" value="Linkage Group LG04"/>
</dbReference>
<gene>
    <name evidence="1" type="ORF">L2E82_23103</name>
</gene>
<accession>A0ACB9DZ29</accession>
<organism evidence="1 2">
    <name type="scientific">Cichorium intybus</name>
    <name type="common">Chicory</name>
    <dbReference type="NCBI Taxonomy" id="13427"/>
    <lineage>
        <taxon>Eukaryota</taxon>
        <taxon>Viridiplantae</taxon>
        <taxon>Streptophyta</taxon>
        <taxon>Embryophyta</taxon>
        <taxon>Tracheophyta</taxon>
        <taxon>Spermatophyta</taxon>
        <taxon>Magnoliopsida</taxon>
        <taxon>eudicotyledons</taxon>
        <taxon>Gunneridae</taxon>
        <taxon>Pentapetalae</taxon>
        <taxon>asterids</taxon>
        <taxon>campanulids</taxon>
        <taxon>Asterales</taxon>
        <taxon>Asteraceae</taxon>
        <taxon>Cichorioideae</taxon>
        <taxon>Cichorieae</taxon>
        <taxon>Cichoriinae</taxon>
        <taxon>Cichorium</taxon>
    </lineage>
</organism>
<keyword evidence="2" id="KW-1185">Reference proteome</keyword>
<comment type="caution">
    <text evidence="1">The sequence shown here is derived from an EMBL/GenBank/DDBJ whole genome shotgun (WGS) entry which is preliminary data.</text>
</comment>
<protein>
    <submittedName>
        <fullName evidence="1">Uncharacterized protein</fullName>
    </submittedName>
</protein>
<reference evidence="1 2" key="2">
    <citation type="journal article" date="2022" name="Mol. Ecol. Resour.">
        <title>The genomes of chicory, endive, great burdock and yacon provide insights into Asteraceae paleo-polyploidization history and plant inulin production.</title>
        <authorList>
            <person name="Fan W."/>
            <person name="Wang S."/>
            <person name="Wang H."/>
            <person name="Wang A."/>
            <person name="Jiang F."/>
            <person name="Liu H."/>
            <person name="Zhao H."/>
            <person name="Xu D."/>
            <person name="Zhang Y."/>
        </authorList>
    </citation>
    <scope>NUCLEOTIDE SEQUENCE [LARGE SCALE GENOMIC DNA]</scope>
    <source>
        <strain evidence="2">cv. Punajuju</strain>
        <tissue evidence="1">Leaves</tissue>
    </source>
</reference>
<name>A0ACB9DZ29_CICIN</name>
<dbReference type="EMBL" id="CM042012">
    <property type="protein sequence ID" value="KAI3752004.1"/>
    <property type="molecule type" value="Genomic_DNA"/>
</dbReference>